<feature type="domain" description="Alpha/beta hydrolase fold-3" evidence="3">
    <location>
        <begin position="84"/>
        <end position="280"/>
    </location>
</feature>
<dbReference type="EMBL" id="JAUSWV010000002">
    <property type="protein sequence ID" value="MDQ0585333.1"/>
    <property type="molecule type" value="Genomic_DNA"/>
</dbReference>
<feature type="compositionally biased region" description="Basic and acidic residues" evidence="2">
    <location>
        <begin position="36"/>
        <end position="48"/>
    </location>
</feature>
<evidence type="ECO:0000256" key="2">
    <source>
        <dbReference type="SAM" id="MobiDB-lite"/>
    </source>
</evidence>
<keyword evidence="1 4" id="KW-0378">Hydrolase</keyword>
<dbReference type="Gene3D" id="3.40.50.1820">
    <property type="entry name" value="alpha/beta hydrolase"/>
    <property type="match status" value="1"/>
</dbReference>
<gene>
    <name evidence="4" type="ORF">QF030_007511</name>
</gene>
<accession>A0ABU0P1R3</accession>
<feature type="region of interest" description="Disordered" evidence="2">
    <location>
        <begin position="36"/>
        <end position="57"/>
    </location>
</feature>
<evidence type="ECO:0000313" key="4">
    <source>
        <dbReference type="EMBL" id="MDQ0585333.1"/>
    </source>
</evidence>
<dbReference type="Pfam" id="PF07859">
    <property type="entry name" value="Abhydrolase_3"/>
    <property type="match status" value="1"/>
</dbReference>
<keyword evidence="5" id="KW-1185">Reference proteome</keyword>
<evidence type="ECO:0000256" key="1">
    <source>
        <dbReference type="ARBA" id="ARBA00022801"/>
    </source>
</evidence>
<dbReference type="InterPro" id="IPR013094">
    <property type="entry name" value="AB_hydrolase_3"/>
</dbReference>
<name>A0ABU0P1R3_STRRH</name>
<evidence type="ECO:0000259" key="3">
    <source>
        <dbReference type="Pfam" id="PF07859"/>
    </source>
</evidence>
<dbReference type="InterPro" id="IPR050300">
    <property type="entry name" value="GDXG_lipolytic_enzyme"/>
</dbReference>
<dbReference type="Proteomes" id="UP001230654">
    <property type="component" value="Unassembled WGS sequence"/>
</dbReference>
<dbReference type="EC" id="3.1.1.-" evidence="4"/>
<sequence length="323" mass="34729">MPLDRLLRHLIAWQSADGPPVPDRELTIEQARERYRANAAHQQRDKDASGPAVTSADRLIEGPDGAALGIRVYTPEPSGQRVVTFLHGGGWVLGDLDSHDRVCRAMAASLGAVVVAVDYRRAPEFPYPAPLHDAVTAARWTARSFPGRAHVIAGDSAGASLSLGVVLQAHDVRFAAQLLVYPPVDPSLMMASAGEHSKGCLLSVEDMVWNYAQYVPDPRRRSDPAVDLLRADFRNLPPTVVATAEYDPLHDEGVELVARMRAAGVAVRHVPGEGLVHGYFLMQGVVPAATACARRVIGELDTLLDSLDEEAGAGPPRGSRGER</sequence>
<proteinExistence type="predicted"/>
<dbReference type="RefSeq" id="WP_307167032.1">
    <property type="nucleotide sequence ID" value="NZ_JAUSWV010000002.1"/>
</dbReference>
<dbReference type="InterPro" id="IPR029058">
    <property type="entry name" value="AB_hydrolase_fold"/>
</dbReference>
<reference evidence="4 5" key="1">
    <citation type="submission" date="2023-07" db="EMBL/GenBank/DDBJ databases">
        <title>Comparative genomics of wheat-associated soil bacteria to identify genetic determinants of phenazine resistance.</title>
        <authorList>
            <person name="Mouncey N."/>
        </authorList>
    </citation>
    <scope>NUCLEOTIDE SEQUENCE [LARGE SCALE GENOMIC DNA]</scope>
    <source>
        <strain evidence="4 5">B2I6</strain>
    </source>
</reference>
<comment type="caution">
    <text evidence="4">The sequence shown here is derived from an EMBL/GenBank/DDBJ whole genome shotgun (WGS) entry which is preliminary data.</text>
</comment>
<dbReference type="GO" id="GO:0016787">
    <property type="term" value="F:hydrolase activity"/>
    <property type="evidence" value="ECO:0007669"/>
    <property type="project" value="UniProtKB-KW"/>
</dbReference>
<organism evidence="4 5">
    <name type="scientific">Streptomyces rishiriensis</name>
    <dbReference type="NCBI Taxonomy" id="68264"/>
    <lineage>
        <taxon>Bacteria</taxon>
        <taxon>Bacillati</taxon>
        <taxon>Actinomycetota</taxon>
        <taxon>Actinomycetes</taxon>
        <taxon>Kitasatosporales</taxon>
        <taxon>Streptomycetaceae</taxon>
        <taxon>Streptomyces</taxon>
    </lineage>
</organism>
<dbReference type="PANTHER" id="PTHR48081">
    <property type="entry name" value="AB HYDROLASE SUPERFAMILY PROTEIN C4A8.06C"/>
    <property type="match status" value="1"/>
</dbReference>
<dbReference type="SUPFAM" id="SSF53474">
    <property type="entry name" value="alpha/beta-Hydrolases"/>
    <property type="match status" value="1"/>
</dbReference>
<evidence type="ECO:0000313" key="5">
    <source>
        <dbReference type="Proteomes" id="UP001230654"/>
    </source>
</evidence>
<protein>
    <submittedName>
        <fullName evidence="4">Acetyl esterase</fullName>
        <ecNumber evidence="4">3.1.1.-</ecNumber>
    </submittedName>
</protein>
<dbReference type="PANTHER" id="PTHR48081:SF8">
    <property type="entry name" value="ALPHA_BETA HYDROLASE FOLD-3 DOMAIN-CONTAINING PROTEIN-RELATED"/>
    <property type="match status" value="1"/>
</dbReference>